<proteinExistence type="predicted"/>
<reference evidence="7" key="1">
    <citation type="submission" date="2016-01" db="EMBL/GenBank/DDBJ databases">
        <title>Reference transcriptome for the parasite Schistocephalus solidus: insights into the molecular evolution of parasitism.</title>
        <authorList>
            <person name="Hebert F.O."/>
            <person name="Grambauer S."/>
            <person name="Barber I."/>
            <person name="Landry C.R."/>
            <person name="Aubin-Horth N."/>
        </authorList>
    </citation>
    <scope>NUCLEOTIDE SEQUENCE</scope>
</reference>
<keyword evidence="4 6" id="KW-0472">Membrane</keyword>
<feature type="transmembrane region" description="Helical" evidence="6">
    <location>
        <begin position="308"/>
        <end position="327"/>
    </location>
</feature>
<evidence type="ECO:0000256" key="3">
    <source>
        <dbReference type="ARBA" id="ARBA00022989"/>
    </source>
</evidence>
<keyword evidence="3 6" id="KW-1133">Transmembrane helix</keyword>
<feature type="transmembrane region" description="Helical" evidence="6">
    <location>
        <begin position="268"/>
        <end position="288"/>
    </location>
</feature>
<organism evidence="7">
    <name type="scientific">Schistocephalus solidus</name>
    <name type="common">Tapeworm</name>
    <dbReference type="NCBI Taxonomy" id="70667"/>
    <lineage>
        <taxon>Eukaryota</taxon>
        <taxon>Metazoa</taxon>
        <taxon>Spiralia</taxon>
        <taxon>Lophotrochozoa</taxon>
        <taxon>Platyhelminthes</taxon>
        <taxon>Cestoda</taxon>
        <taxon>Eucestoda</taxon>
        <taxon>Diphyllobothriidea</taxon>
        <taxon>Diphyllobothriidae</taxon>
        <taxon>Schistocephalus</taxon>
    </lineage>
</organism>
<evidence type="ECO:0000256" key="5">
    <source>
        <dbReference type="SAM" id="MobiDB-lite"/>
    </source>
</evidence>
<feature type="transmembrane region" description="Helical" evidence="6">
    <location>
        <begin position="376"/>
        <end position="397"/>
    </location>
</feature>
<feature type="transmembrane region" description="Helical" evidence="6">
    <location>
        <begin position="483"/>
        <end position="506"/>
    </location>
</feature>
<dbReference type="GO" id="GO:0016020">
    <property type="term" value="C:membrane"/>
    <property type="evidence" value="ECO:0007669"/>
    <property type="project" value="UniProtKB-SubCell"/>
</dbReference>
<dbReference type="GO" id="GO:0055085">
    <property type="term" value="P:transmembrane transport"/>
    <property type="evidence" value="ECO:0007669"/>
    <property type="project" value="InterPro"/>
</dbReference>
<evidence type="ECO:0000256" key="6">
    <source>
        <dbReference type="SAM" id="Phobius"/>
    </source>
</evidence>
<feature type="transmembrane region" description="Helical" evidence="6">
    <location>
        <begin position="695"/>
        <end position="716"/>
    </location>
</feature>
<dbReference type="InterPro" id="IPR051832">
    <property type="entry name" value="mTOR-Rac_regulators"/>
</dbReference>
<feature type="transmembrane region" description="Helical" evidence="6">
    <location>
        <begin position="409"/>
        <end position="430"/>
    </location>
</feature>
<evidence type="ECO:0000313" key="7">
    <source>
        <dbReference type="EMBL" id="JAP48391.1"/>
    </source>
</evidence>
<feature type="transmembrane region" description="Helical" evidence="6">
    <location>
        <begin position="450"/>
        <end position="471"/>
    </location>
</feature>
<evidence type="ECO:0000256" key="2">
    <source>
        <dbReference type="ARBA" id="ARBA00022692"/>
    </source>
</evidence>
<feature type="transmembrane region" description="Helical" evidence="6">
    <location>
        <begin position="14"/>
        <end position="37"/>
    </location>
</feature>
<keyword evidence="2 6" id="KW-0812">Transmembrane</keyword>
<dbReference type="InterPro" id="IPR004776">
    <property type="entry name" value="Mem_transp_PIN-like"/>
</dbReference>
<feature type="transmembrane region" description="Helical" evidence="6">
    <location>
        <begin position="339"/>
        <end position="364"/>
    </location>
</feature>
<evidence type="ECO:0000256" key="1">
    <source>
        <dbReference type="ARBA" id="ARBA00004141"/>
    </source>
</evidence>
<dbReference type="EMBL" id="GEEE01014834">
    <property type="protein sequence ID" value="JAP48391.1"/>
    <property type="molecule type" value="Transcribed_RNA"/>
</dbReference>
<protein>
    <recommendedName>
        <fullName evidence="8">Integral membrane protein GPR155</fullName>
    </recommendedName>
</protein>
<feature type="transmembrane region" description="Helical" evidence="6">
    <location>
        <begin position="526"/>
        <end position="546"/>
    </location>
</feature>
<dbReference type="EMBL" id="GEEE01020344">
    <property type="protein sequence ID" value="JAP42881.1"/>
    <property type="molecule type" value="Transcribed_RNA"/>
</dbReference>
<evidence type="ECO:0000256" key="4">
    <source>
        <dbReference type="ARBA" id="ARBA00023136"/>
    </source>
</evidence>
<dbReference type="PANTHER" id="PTHR22829">
    <property type="entry name" value="DEP DOMAIN PROTEIN"/>
    <property type="match status" value="1"/>
</dbReference>
<dbReference type="PANTHER" id="PTHR22829:SF5">
    <property type="entry name" value="INTEGRAL MEMBRANE PROTEIN GPR155"/>
    <property type="match status" value="1"/>
</dbReference>
<feature type="compositionally biased region" description="Low complexity" evidence="5">
    <location>
        <begin position="592"/>
        <end position="607"/>
    </location>
</feature>
<feature type="transmembrane region" description="Helical" evidence="6">
    <location>
        <begin position="49"/>
        <end position="72"/>
    </location>
</feature>
<feature type="transmembrane region" description="Helical" evidence="6">
    <location>
        <begin position="139"/>
        <end position="160"/>
    </location>
</feature>
<feature type="transmembrane region" description="Helical" evidence="6">
    <location>
        <begin position="78"/>
        <end position="100"/>
    </location>
</feature>
<feature type="transmembrane region" description="Helical" evidence="6">
    <location>
        <begin position="233"/>
        <end position="256"/>
    </location>
</feature>
<gene>
    <name evidence="7" type="ORF">TR136704</name>
</gene>
<feature type="transmembrane region" description="Helical" evidence="6">
    <location>
        <begin position="107"/>
        <end position="127"/>
    </location>
</feature>
<dbReference type="Pfam" id="PF03547">
    <property type="entry name" value="Mem_trans"/>
    <property type="match status" value="1"/>
</dbReference>
<feature type="transmembrane region" description="Helical" evidence="6">
    <location>
        <begin position="653"/>
        <end position="675"/>
    </location>
</feature>
<feature type="region of interest" description="Disordered" evidence="5">
    <location>
        <begin position="585"/>
        <end position="607"/>
    </location>
</feature>
<accession>A0A0X3P8T7</accession>
<dbReference type="AlphaFoldDB" id="A0A0X3P8T7"/>
<dbReference type="GO" id="GO:0030514">
    <property type="term" value="P:negative regulation of BMP signaling pathway"/>
    <property type="evidence" value="ECO:0007669"/>
    <property type="project" value="TreeGrafter"/>
</dbReference>
<name>A0A0X3P8T7_SCHSO</name>
<comment type="subcellular location">
    <subcellularLocation>
        <location evidence="1">Membrane</location>
        <topology evidence="1">Multi-pass membrane protein</topology>
    </subcellularLocation>
</comment>
<feature type="transmembrane region" description="Helical" evidence="6">
    <location>
        <begin position="204"/>
        <end position="227"/>
    </location>
</feature>
<sequence length="850" mass="93477">MNSSTSSFSQENDALFSTLLPVLIQCFGVILLGYFAGKFKALTESQVRGLGTYVTKFALPSIFFSVMVTIDFTGVDWYVVLAVSLAKMIMFVSTLAITLIISRGQSVGLAGLLAMFTSQSNDVALAYPVLRLLYPDLASYIYLFAPAQLVILNPFAYFALEWHSVREKAAIEAAINGVVDPQRSGNGRPPAHPSMLTCHEFLKVIRFVVSNPLFFMTIIGVVFNFIFHHQLPIYVAGFFKTLGESFGATALFYLGFSMVGRLKTISRHGVHVLVLILLGKILVLPFITREVTVLLLSHQPLNVSVPKSSFTFLYAGAPTAPPVFLFASQYDLMPEVIGAGLVIGTFLFAPMMFLFAGMATLVSVDPSFYDTMLERTAVYFSWASILCCTCTLTILVVSRKALRMPYRFLVCLIISVLIFCLSVALGSIWVPWTWDPVTGATWGQYVKFSVFFVAVTAARIWTAFIALAVLLRQVLGHQLSLRLQSVFYILGFALPSVITAALLLTAHNTSVLDINPAFHYGRTQQIFSVVVCMACLSICLASLILFSRKPSSTTIPMRITSKASISSRLRQISVASRERRPLLHLAADESSPDPSGSPSTSTSPGFTLGTPDTIEATAVASTPILVDEATLEADALRPEEEAAEEDSQIYRHFLLLILLAISMFFGVCICLWRLVREVEGGVFIVVEFLDQAFNFGQGILIFAVFGIDTELIVAPISRCCSRVKERILQFSSGLPSSVRLVKVGQSEVELFVSSHLTDCMTAIAGSLTLSDHCLSKVFSFVDFHDWLWSRQLTESREATLSLLLALEEIGTVRRLSPISGPALFRNASSLGAEDRLNFKKRASLFQYLAR</sequence>
<evidence type="ECO:0008006" key="8">
    <source>
        <dbReference type="Google" id="ProtNLM"/>
    </source>
</evidence>